<dbReference type="InterPro" id="IPR004136">
    <property type="entry name" value="NMO"/>
</dbReference>
<dbReference type="SUPFAM" id="SSF51412">
    <property type="entry name" value="Inosine monophosphate dehydrogenase (IMPDH)"/>
    <property type="match status" value="1"/>
</dbReference>
<dbReference type="PANTHER" id="PTHR32332">
    <property type="entry name" value="2-NITROPROPANE DIOXYGENASE"/>
    <property type="match status" value="1"/>
</dbReference>
<dbReference type="CDD" id="cd04730">
    <property type="entry name" value="NPD_like"/>
    <property type="match status" value="1"/>
</dbReference>
<proteinExistence type="predicted"/>
<dbReference type="RefSeq" id="WP_213246960.1">
    <property type="nucleotide sequence ID" value="NZ_CP045806.1"/>
</dbReference>
<reference evidence="4" key="1">
    <citation type="journal article" date="2021" name="Nat. Microbiol.">
        <title>Cocultivation of an ultrasmall environmental parasitic bacterium with lytic ability against bacteria associated with wastewater foams.</title>
        <authorList>
            <person name="Batinovic S."/>
            <person name="Rose J.J.A."/>
            <person name="Ratcliffe J."/>
            <person name="Seviour R.J."/>
            <person name="Petrovski S."/>
        </authorList>
    </citation>
    <scope>NUCLEOTIDE SEQUENCE</scope>
    <source>
        <strain evidence="4">CON9</strain>
    </source>
</reference>
<evidence type="ECO:0000256" key="3">
    <source>
        <dbReference type="ARBA" id="ARBA00023002"/>
    </source>
</evidence>
<evidence type="ECO:0000256" key="1">
    <source>
        <dbReference type="ARBA" id="ARBA00022630"/>
    </source>
</evidence>
<gene>
    <name evidence="4" type="ORF">GII31_03815</name>
</gene>
<name>A0ABX6IE72_9ACTN</name>
<dbReference type="EMBL" id="CP045809">
    <property type="protein sequence ID" value="QHN34157.1"/>
    <property type="molecule type" value="Genomic_DNA"/>
</dbReference>
<protein>
    <submittedName>
        <fullName evidence="4">Nitronate monooxygenase</fullName>
    </submittedName>
</protein>
<accession>A0ABX6IE72</accession>
<dbReference type="Proteomes" id="UP001059836">
    <property type="component" value="Chromosome"/>
</dbReference>
<dbReference type="PANTHER" id="PTHR32332:SF20">
    <property type="entry name" value="2-NITROPROPANE DIOXYGENASE-LIKE PROTEIN"/>
    <property type="match status" value="1"/>
</dbReference>
<dbReference type="GO" id="GO:0004497">
    <property type="term" value="F:monooxygenase activity"/>
    <property type="evidence" value="ECO:0007669"/>
    <property type="project" value="UniProtKB-KW"/>
</dbReference>
<evidence type="ECO:0000313" key="4">
    <source>
        <dbReference type="EMBL" id="QHN34157.1"/>
    </source>
</evidence>
<keyword evidence="5" id="KW-1185">Reference proteome</keyword>
<keyword evidence="3" id="KW-0560">Oxidoreductase</keyword>
<evidence type="ECO:0000256" key="2">
    <source>
        <dbReference type="ARBA" id="ARBA00022643"/>
    </source>
</evidence>
<sequence>MTGASEAMGNEIARAAALPTKFTELVGIEYPIVQTGMGWVSGPSLTSATSNAGGLGILASATMTFGELESAIKKTKSLTDKPFGVNMRADAGDAADRIDLVIREGVKVASFALAPKKELIAKLKDHGVVVIPSIGAAKHALKVASWGADAVIVQGGEGGGHTGPVATTLLLPSVIDALAQAGSDMPVVASGGFFDGRGLVAALAYGADGIAMGTRFLLTSDSAVPDSVKQEYLKRSLNDTVVSTKVDGMPHRVLRTPLVDALESGSPVKALTAAARNANEFKQLTGMKWTALLRDGLAMKKSGERTWQQIIMAGNTPMLLRAGLVEGDTRAGVLASGQVVGMIDDLPSCEELIQSVMTQAYERRKALS</sequence>
<organism evidence="4 5">
    <name type="scientific">Gordonia pseudamarae</name>
    <dbReference type="NCBI Taxonomy" id="2831662"/>
    <lineage>
        <taxon>Bacteria</taxon>
        <taxon>Bacillati</taxon>
        <taxon>Actinomycetota</taxon>
        <taxon>Actinomycetes</taxon>
        <taxon>Mycobacteriales</taxon>
        <taxon>Gordoniaceae</taxon>
        <taxon>Gordonia</taxon>
    </lineage>
</organism>
<evidence type="ECO:0000313" key="5">
    <source>
        <dbReference type="Proteomes" id="UP001059836"/>
    </source>
</evidence>
<keyword evidence="4" id="KW-0503">Monooxygenase</keyword>
<keyword evidence="2" id="KW-0288">FMN</keyword>
<dbReference type="Gene3D" id="3.20.20.70">
    <property type="entry name" value="Aldolase class I"/>
    <property type="match status" value="1"/>
</dbReference>
<dbReference type="Pfam" id="PF03060">
    <property type="entry name" value="NMO"/>
    <property type="match status" value="1"/>
</dbReference>
<dbReference type="InterPro" id="IPR013785">
    <property type="entry name" value="Aldolase_TIM"/>
</dbReference>
<keyword evidence="1" id="KW-0285">Flavoprotein</keyword>